<gene>
    <name evidence="3" type="ORF">EU557_05400</name>
</gene>
<feature type="compositionally biased region" description="Basic and acidic residues" evidence="1">
    <location>
        <begin position="236"/>
        <end position="246"/>
    </location>
</feature>
<evidence type="ECO:0000313" key="4">
    <source>
        <dbReference type="Proteomes" id="UP000298284"/>
    </source>
</evidence>
<organism evidence="3 4">
    <name type="scientific">Hymenobacter wooponensis</name>
    <dbReference type="NCBI Taxonomy" id="1525360"/>
    <lineage>
        <taxon>Bacteria</taxon>
        <taxon>Pseudomonadati</taxon>
        <taxon>Bacteroidota</taxon>
        <taxon>Cytophagia</taxon>
        <taxon>Cytophagales</taxon>
        <taxon>Hymenobacteraceae</taxon>
        <taxon>Hymenobacter</taxon>
    </lineage>
</organism>
<name>A0A4Z0MVN8_9BACT</name>
<dbReference type="AlphaFoldDB" id="A0A4Z0MVN8"/>
<reference evidence="3 4" key="1">
    <citation type="submission" date="2019-04" db="EMBL/GenBank/DDBJ databases">
        <authorList>
            <person name="Feng G."/>
            <person name="Zhang J."/>
            <person name="Zhu H."/>
        </authorList>
    </citation>
    <scope>NUCLEOTIDE SEQUENCE [LARGE SCALE GENOMIC DNA]</scope>
    <source>
        <strain evidence="3 4">JCM 19491</strain>
    </source>
</reference>
<dbReference type="Proteomes" id="UP000298284">
    <property type="component" value="Unassembled WGS sequence"/>
</dbReference>
<feature type="domain" description="DUF1990" evidence="2">
    <location>
        <begin position="35"/>
        <end position="203"/>
    </location>
</feature>
<feature type="compositionally biased region" description="Polar residues" evidence="1">
    <location>
        <begin position="218"/>
        <end position="235"/>
    </location>
</feature>
<keyword evidence="4" id="KW-1185">Reference proteome</keyword>
<dbReference type="EMBL" id="SRKZ01000001">
    <property type="protein sequence ID" value="TGD83215.1"/>
    <property type="molecule type" value="Genomic_DNA"/>
</dbReference>
<accession>A0A4Z0MVN8</accession>
<dbReference type="OrthoDB" id="120660at2"/>
<dbReference type="InterPro" id="IPR018960">
    <property type="entry name" value="DUF1990"/>
</dbReference>
<feature type="region of interest" description="Disordered" evidence="1">
    <location>
        <begin position="218"/>
        <end position="246"/>
    </location>
</feature>
<proteinExistence type="predicted"/>
<evidence type="ECO:0000256" key="1">
    <source>
        <dbReference type="SAM" id="MobiDB-lite"/>
    </source>
</evidence>
<comment type="caution">
    <text evidence="3">The sequence shown here is derived from an EMBL/GenBank/DDBJ whole genome shotgun (WGS) entry which is preliminary data.</text>
</comment>
<protein>
    <submittedName>
        <fullName evidence="3">DUF1990 domain-containing protein</fullName>
    </submittedName>
</protein>
<sequence>MSRAMPNQAPLYERQKARLEAYANAGVNFDLERTADYTPENGWRVDDYETELPAEQPGPPAAQGSWAAAREVLRNYTFPPPNLITGIFLPDQPLEQRVMVLRGQFLFFTFWFGVRIGGVTDEQRTLPNGETEQVWGYNYRTLEGHFERGQIDFTIHKNLVTGRIIFHIHAFSQTGRIRNPFYWIGFRLFGRMLQKRFSQQSMKRLRAQVEEMLQKGWQTPNTQEAPPVQQAATQHDAQEQMDKATS</sequence>
<dbReference type="Pfam" id="PF09348">
    <property type="entry name" value="DUF1990"/>
    <property type="match status" value="1"/>
</dbReference>
<evidence type="ECO:0000259" key="2">
    <source>
        <dbReference type="Pfam" id="PF09348"/>
    </source>
</evidence>
<evidence type="ECO:0000313" key="3">
    <source>
        <dbReference type="EMBL" id="TGD83215.1"/>
    </source>
</evidence>